<organism evidence="1 2">
    <name type="scientific">Pocillopora damicornis</name>
    <name type="common">Cauliflower coral</name>
    <name type="synonym">Millepora damicornis</name>
    <dbReference type="NCBI Taxonomy" id="46731"/>
    <lineage>
        <taxon>Eukaryota</taxon>
        <taxon>Metazoa</taxon>
        <taxon>Cnidaria</taxon>
        <taxon>Anthozoa</taxon>
        <taxon>Hexacorallia</taxon>
        <taxon>Scleractinia</taxon>
        <taxon>Astrocoeniina</taxon>
        <taxon>Pocilloporidae</taxon>
        <taxon>Pocillopora</taxon>
    </lineage>
</organism>
<sequence>MTVVVSKGLSRCSTALTTSKSTISSWRKAYSLEQSNYCKTHQTLFCRSKARTYIDYLEVSMNSFTEKSIPTLFVTKSTSVWDF</sequence>
<dbReference type="EMBL" id="RCHS01004020">
    <property type="protein sequence ID" value="RMX38349.1"/>
    <property type="molecule type" value="Genomic_DNA"/>
</dbReference>
<proteinExistence type="predicted"/>
<comment type="caution">
    <text evidence="1">The sequence shown here is derived from an EMBL/GenBank/DDBJ whole genome shotgun (WGS) entry which is preliminary data.</text>
</comment>
<accession>A0A3M6TAI9</accession>
<evidence type="ECO:0000313" key="2">
    <source>
        <dbReference type="Proteomes" id="UP000275408"/>
    </source>
</evidence>
<protein>
    <submittedName>
        <fullName evidence="1">Uncharacterized protein</fullName>
    </submittedName>
</protein>
<dbReference type="Proteomes" id="UP000275408">
    <property type="component" value="Unassembled WGS sequence"/>
</dbReference>
<name>A0A3M6TAI9_POCDA</name>
<gene>
    <name evidence="1" type="ORF">pdam_00005511</name>
</gene>
<dbReference type="AlphaFoldDB" id="A0A3M6TAI9"/>
<reference evidence="1 2" key="1">
    <citation type="journal article" date="2018" name="Sci. Rep.">
        <title>Comparative analysis of the Pocillopora damicornis genome highlights role of immune system in coral evolution.</title>
        <authorList>
            <person name="Cunning R."/>
            <person name="Bay R.A."/>
            <person name="Gillette P."/>
            <person name="Baker A.C."/>
            <person name="Traylor-Knowles N."/>
        </authorList>
    </citation>
    <scope>NUCLEOTIDE SEQUENCE [LARGE SCALE GENOMIC DNA]</scope>
    <source>
        <strain evidence="1">RSMAS</strain>
        <tissue evidence="1">Whole animal</tissue>
    </source>
</reference>
<keyword evidence="2" id="KW-1185">Reference proteome</keyword>
<evidence type="ECO:0000313" key="1">
    <source>
        <dbReference type="EMBL" id="RMX38349.1"/>
    </source>
</evidence>